<evidence type="ECO:0000256" key="10">
    <source>
        <dbReference type="ARBA" id="ARBA00023264"/>
    </source>
</evidence>
<keyword evidence="3 11" id="KW-0444">Lipid biosynthesis</keyword>
<feature type="binding site" evidence="11">
    <location>
        <position position="233"/>
    </location>
    <ligand>
        <name>sn-glycerol 3-phosphate</name>
        <dbReference type="ChEBI" id="CHEBI:57597"/>
    </ligand>
</feature>
<comment type="function">
    <text evidence="11">Catalyzes the reduction of the glycolytic intermediate dihydroxyacetone phosphate (DHAP) to sn-glycerol 3-phosphate (G3P), the key precursor for phospholipid synthesis.</text>
</comment>
<feature type="binding site" evidence="11">
    <location>
        <position position="85"/>
    </location>
    <ligand>
        <name>sn-glycerol 3-phosphate</name>
        <dbReference type="ChEBI" id="CHEBI:57597"/>
    </ligand>
</feature>
<proteinExistence type="inferred from homology"/>
<feature type="binding site" evidence="11">
    <location>
        <position position="37"/>
    </location>
    <ligand>
        <name>NADPH</name>
        <dbReference type="ChEBI" id="CHEBI:57783"/>
    </ligand>
</feature>
<dbReference type="PIRSF" id="PIRSF000114">
    <property type="entry name" value="Glycerol-3-P_dh"/>
    <property type="match status" value="1"/>
</dbReference>
<dbReference type="Proteomes" id="UP000001203">
    <property type="component" value="Chromosome circular"/>
</dbReference>
<dbReference type="UniPathway" id="UPA00940"/>
<keyword evidence="10 11" id="KW-1208">Phospholipid metabolism</keyword>
<gene>
    <name evidence="11 17" type="primary">gpsA</name>
    <name evidence="17" type="ordered locus">cce_4760</name>
</gene>
<dbReference type="Pfam" id="PF07479">
    <property type="entry name" value="NAD_Gly3P_dh_C"/>
    <property type="match status" value="1"/>
</dbReference>
<keyword evidence="7 11" id="KW-0520">NAD</keyword>
<keyword evidence="18" id="KW-1185">Reference proteome</keyword>
<evidence type="ECO:0000256" key="9">
    <source>
        <dbReference type="ARBA" id="ARBA00023209"/>
    </source>
</evidence>
<dbReference type="SUPFAM" id="SSF51735">
    <property type="entry name" value="NAD(P)-binding Rossmann-fold domains"/>
    <property type="match status" value="1"/>
</dbReference>
<dbReference type="InterPro" id="IPR008927">
    <property type="entry name" value="6-PGluconate_DH-like_C_sf"/>
</dbReference>
<evidence type="ECO:0000256" key="3">
    <source>
        <dbReference type="ARBA" id="ARBA00022516"/>
    </source>
</evidence>
<comment type="catalytic activity">
    <reaction evidence="11">
        <text>sn-glycerol 3-phosphate + NADP(+) = dihydroxyacetone phosphate + NADPH + H(+)</text>
        <dbReference type="Rhea" id="RHEA:11096"/>
        <dbReference type="ChEBI" id="CHEBI:15378"/>
        <dbReference type="ChEBI" id="CHEBI:57597"/>
        <dbReference type="ChEBI" id="CHEBI:57642"/>
        <dbReference type="ChEBI" id="CHEBI:57783"/>
        <dbReference type="ChEBI" id="CHEBI:58349"/>
        <dbReference type="EC" id="1.1.1.94"/>
    </reaction>
</comment>
<dbReference type="EC" id="1.1.1.94" evidence="11"/>
<feature type="domain" description="Glycerol-3-phosphate dehydrogenase NAD-dependent N-terminal" evidence="15">
    <location>
        <begin position="8"/>
        <end position="40"/>
    </location>
</feature>
<dbReference type="NCBIfam" id="NF011212">
    <property type="entry name" value="PRK14619.1"/>
    <property type="match status" value="1"/>
</dbReference>
<dbReference type="NCBIfam" id="NF000942">
    <property type="entry name" value="PRK00094.1-4"/>
    <property type="match status" value="1"/>
</dbReference>
<dbReference type="InterPro" id="IPR013328">
    <property type="entry name" value="6PGD_dom2"/>
</dbReference>
<evidence type="ECO:0000256" key="7">
    <source>
        <dbReference type="ARBA" id="ARBA00023027"/>
    </source>
</evidence>
<feature type="active site" description="Proton acceptor" evidence="11 12">
    <location>
        <position position="168"/>
    </location>
</feature>
<dbReference type="OrthoDB" id="9812273at2"/>
<evidence type="ECO:0000313" key="18">
    <source>
        <dbReference type="Proteomes" id="UP000001203"/>
    </source>
</evidence>
<feature type="binding site" evidence="11">
    <location>
        <position position="38"/>
    </location>
    <ligand>
        <name>NADPH</name>
        <dbReference type="ChEBI" id="CHEBI:57783"/>
    </ligand>
</feature>
<dbReference type="GO" id="GO:0006650">
    <property type="term" value="P:glycerophospholipid metabolic process"/>
    <property type="evidence" value="ECO:0007669"/>
    <property type="project" value="UniProtKB-UniRule"/>
</dbReference>
<dbReference type="AlphaFoldDB" id="B1WX42"/>
<feature type="binding site" evidence="11">
    <location>
        <position position="85"/>
    </location>
    <ligand>
        <name>NADPH</name>
        <dbReference type="ChEBI" id="CHEBI:57783"/>
    </ligand>
</feature>
<dbReference type="FunFam" id="1.10.1040.10:FF:000001">
    <property type="entry name" value="Glycerol-3-phosphate dehydrogenase [NAD(P)+]"/>
    <property type="match status" value="1"/>
</dbReference>
<dbReference type="SUPFAM" id="SSF48179">
    <property type="entry name" value="6-phosphogluconate dehydrogenase C-terminal domain-like"/>
    <property type="match status" value="1"/>
</dbReference>
<keyword evidence="2 11" id="KW-0963">Cytoplasm</keyword>
<feature type="binding site" evidence="11">
    <location>
        <position position="168"/>
    </location>
    <ligand>
        <name>sn-glycerol 3-phosphate</name>
        <dbReference type="ChEBI" id="CHEBI:57597"/>
    </ligand>
</feature>
<feature type="binding site" evidence="11">
    <location>
        <position position="113"/>
    </location>
    <ligand>
        <name>sn-glycerol 3-phosphate</name>
        <dbReference type="ChEBI" id="CHEBI:57597"/>
    </ligand>
</feature>
<comment type="similarity">
    <text evidence="1 11">Belongs to the NAD-dependent glycerol-3-phosphate dehydrogenase family.</text>
</comment>
<keyword evidence="5 11" id="KW-0521">NADP</keyword>
<keyword evidence="9 11" id="KW-0594">Phospholipid biosynthesis</keyword>
<reference evidence="17 18" key="1">
    <citation type="journal article" date="2008" name="Proc. Natl. Acad. Sci. U.S.A.">
        <title>The genome of Cyanothece 51142, a unicellular diazotrophic cyanobacterium important in the marine nitrogen cycle.</title>
        <authorList>
            <person name="Welsh E.A."/>
            <person name="Liberton M."/>
            <person name="Stoeckel J."/>
            <person name="Loh T."/>
            <person name="Elvitigala T."/>
            <person name="Wang C."/>
            <person name="Wollam A."/>
            <person name="Fulton R.S."/>
            <person name="Clifton S.W."/>
            <person name="Jacobs J.M."/>
            <person name="Aurora R."/>
            <person name="Ghosh B.K."/>
            <person name="Sherman L.A."/>
            <person name="Smith R.D."/>
            <person name="Wilson R.K."/>
            <person name="Pakrasi H.B."/>
        </authorList>
    </citation>
    <scope>NUCLEOTIDE SEQUENCE [LARGE SCALE GENOMIC DNA]</scope>
    <source>
        <strain evidence="18">ATCC 51142 / BH68</strain>
    </source>
</reference>
<dbReference type="GO" id="GO:0005975">
    <property type="term" value="P:carbohydrate metabolic process"/>
    <property type="evidence" value="ECO:0007669"/>
    <property type="project" value="InterPro"/>
</dbReference>
<dbReference type="RefSeq" id="WP_009543202.1">
    <property type="nucleotide sequence ID" value="NC_010546.1"/>
</dbReference>
<name>B1WX42_CROS5</name>
<dbReference type="Gene3D" id="1.10.1040.10">
    <property type="entry name" value="N-(1-d-carboxylethyl)-l-norvaline Dehydrogenase, domain 2"/>
    <property type="match status" value="1"/>
</dbReference>
<comment type="subcellular location">
    <subcellularLocation>
        <location evidence="11">Cytoplasm</location>
    </subcellularLocation>
</comment>
<evidence type="ECO:0000256" key="13">
    <source>
        <dbReference type="PIRSR" id="PIRSR000114-2"/>
    </source>
</evidence>
<evidence type="ECO:0000256" key="1">
    <source>
        <dbReference type="ARBA" id="ARBA00011009"/>
    </source>
</evidence>
<comment type="pathway">
    <text evidence="11">Membrane lipid metabolism; glycerophospholipid metabolism.</text>
</comment>
<feature type="binding site" evidence="13">
    <location>
        <position position="85"/>
    </location>
    <ligand>
        <name>substrate</name>
    </ligand>
</feature>
<dbReference type="HOGENOM" id="CLU_033449_0_2_3"/>
<keyword evidence="8 11" id="KW-0443">Lipid metabolism</keyword>
<feature type="binding site" evidence="11">
    <location>
        <position position="258"/>
    </location>
    <ligand>
        <name>NADPH</name>
        <dbReference type="ChEBI" id="CHEBI:57783"/>
    </ligand>
</feature>
<dbReference type="InterPro" id="IPR006109">
    <property type="entry name" value="G3P_DH_NAD-dep_C"/>
</dbReference>
<evidence type="ECO:0000256" key="8">
    <source>
        <dbReference type="ARBA" id="ARBA00023098"/>
    </source>
</evidence>
<keyword evidence="6 11" id="KW-0560">Oxidoreductase</keyword>
<dbReference type="GO" id="GO:0051287">
    <property type="term" value="F:NAD binding"/>
    <property type="evidence" value="ECO:0007669"/>
    <property type="project" value="InterPro"/>
</dbReference>
<feature type="binding site" evidence="11">
    <location>
        <position position="16"/>
    </location>
    <ligand>
        <name>NADPH</name>
        <dbReference type="ChEBI" id="CHEBI:57783"/>
    </ligand>
</feature>
<dbReference type="Gene3D" id="3.40.50.720">
    <property type="entry name" value="NAD(P)-binding Rossmann-like Domain"/>
    <property type="match status" value="2"/>
</dbReference>
<organism evidence="17 18">
    <name type="scientific">Crocosphaera subtropica (strain ATCC 51142 / BH68)</name>
    <name type="common">Cyanothece sp. (strain ATCC 51142)</name>
    <dbReference type="NCBI Taxonomy" id="43989"/>
    <lineage>
        <taxon>Bacteria</taxon>
        <taxon>Bacillati</taxon>
        <taxon>Cyanobacteriota</taxon>
        <taxon>Cyanophyceae</taxon>
        <taxon>Oscillatoriophycideae</taxon>
        <taxon>Chroococcales</taxon>
        <taxon>Aphanothecaceae</taxon>
        <taxon>Crocosphaera</taxon>
        <taxon>Crocosphaera subtropica</taxon>
    </lineage>
</organism>
<feature type="binding site" evidence="13">
    <location>
        <begin position="232"/>
        <end position="233"/>
    </location>
    <ligand>
        <name>substrate</name>
    </ligand>
</feature>
<feature type="domain" description="Glycerol-3-phosphate dehydrogenase NAD-dependent C-terminal" evidence="16">
    <location>
        <begin position="157"/>
        <end position="298"/>
    </location>
</feature>
<dbReference type="FunFam" id="3.40.50.720:FF:001174">
    <property type="entry name" value="Glycerol-3-phosphate dehydrogenase [NAD(P)+]"/>
    <property type="match status" value="1"/>
</dbReference>
<comment type="caution">
    <text evidence="11">Lacks conserved residue(s) required for the propagation of feature annotation.</text>
</comment>
<dbReference type="PANTHER" id="PTHR11728:SF1">
    <property type="entry name" value="GLYCEROL-3-PHOSPHATE DEHYDROGENASE [NAD(+)] 2, CHLOROPLASTIC"/>
    <property type="match status" value="1"/>
</dbReference>
<feature type="binding site" evidence="11">
    <location>
        <position position="232"/>
    </location>
    <ligand>
        <name>sn-glycerol 3-phosphate</name>
        <dbReference type="ChEBI" id="CHEBI:57597"/>
    </ligand>
</feature>
<dbReference type="GO" id="GO:0141153">
    <property type="term" value="F:glycerol-3-phosphate dehydrogenase (NADP+) activity"/>
    <property type="evidence" value="ECO:0007669"/>
    <property type="project" value="RHEA"/>
</dbReference>
<feature type="binding site" evidence="11">
    <location>
        <position position="231"/>
    </location>
    <ligand>
        <name>sn-glycerol 3-phosphate</name>
        <dbReference type="ChEBI" id="CHEBI:57597"/>
    </ligand>
</feature>
<dbReference type="NCBIfam" id="NF000940">
    <property type="entry name" value="PRK00094.1-2"/>
    <property type="match status" value="1"/>
</dbReference>
<dbReference type="eggNOG" id="COG0240">
    <property type="taxonomic scope" value="Bacteria"/>
</dbReference>
<evidence type="ECO:0000256" key="2">
    <source>
        <dbReference type="ARBA" id="ARBA00022490"/>
    </source>
</evidence>
<dbReference type="GO" id="GO:0046168">
    <property type="term" value="P:glycerol-3-phosphate catabolic process"/>
    <property type="evidence" value="ECO:0007669"/>
    <property type="project" value="InterPro"/>
</dbReference>
<dbReference type="GO" id="GO:0005829">
    <property type="term" value="C:cytosol"/>
    <property type="evidence" value="ECO:0007669"/>
    <property type="project" value="TreeGrafter"/>
</dbReference>
<feature type="binding site" evidence="11">
    <location>
        <position position="232"/>
    </location>
    <ligand>
        <name>NADPH</name>
        <dbReference type="ChEBI" id="CHEBI:57783"/>
    </ligand>
</feature>
<evidence type="ECO:0000256" key="4">
    <source>
        <dbReference type="ARBA" id="ARBA00022741"/>
    </source>
</evidence>
<dbReference type="GO" id="GO:0141152">
    <property type="term" value="F:glycerol-3-phosphate dehydrogenase (NAD+) activity"/>
    <property type="evidence" value="ECO:0007669"/>
    <property type="project" value="RHEA"/>
</dbReference>
<evidence type="ECO:0000259" key="15">
    <source>
        <dbReference type="Pfam" id="PF01210"/>
    </source>
</evidence>
<dbReference type="KEGG" id="cyt:cce_4760"/>
<dbReference type="InterPro" id="IPR011128">
    <property type="entry name" value="G3P_DH_NAD-dep_N"/>
</dbReference>
<dbReference type="HAMAP" id="MF_00394">
    <property type="entry name" value="NAD_Glyc3P_dehydrog"/>
    <property type="match status" value="1"/>
</dbReference>
<evidence type="ECO:0000256" key="11">
    <source>
        <dbReference type="HAMAP-Rule" id="MF_00394"/>
    </source>
</evidence>
<evidence type="ECO:0000259" key="16">
    <source>
        <dbReference type="Pfam" id="PF07479"/>
    </source>
</evidence>
<keyword evidence="4 11" id="KW-0547">Nucleotide-binding</keyword>
<evidence type="ECO:0000256" key="12">
    <source>
        <dbReference type="PIRSR" id="PIRSR000114-1"/>
    </source>
</evidence>
<dbReference type="STRING" id="43989.cce_4760"/>
<evidence type="ECO:0000256" key="5">
    <source>
        <dbReference type="ARBA" id="ARBA00022857"/>
    </source>
</evidence>
<dbReference type="InterPro" id="IPR036291">
    <property type="entry name" value="NAD(P)-bd_dom_sf"/>
</dbReference>
<dbReference type="GO" id="GO:0008654">
    <property type="term" value="P:phospholipid biosynthetic process"/>
    <property type="evidence" value="ECO:0007669"/>
    <property type="project" value="UniProtKB-KW"/>
</dbReference>
<evidence type="ECO:0000256" key="6">
    <source>
        <dbReference type="ARBA" id="ARBA00023002"/>
    </source>
</evidence>
<protein>
    <recommendedName>
        <fullName evidence="11">Glycerol-3-phosphate dehydrogenase [NAD(P)+]</fullName>
        <ecNumber evidence="11">1.1.1.94</ecNumber>
    </recommendedName>
    <alternativeName>
        <fullName evidence="11">NAD(P)(+)-dependent glycerol-3-phosphate dehydrogenase</fullName>
    </alternativeName>
    <alternativeName>
        <fullName evidence="11">NAD(P)H-dependent dihydroxyacetone-phosphate reductase</fullName>
    </alternativeName>
</protein>
<evidence type="ECO:0000313" key="17">
    <source>
        <dbReference type="EMBL" id="ACB54108.1"/>
    </source>
</evidence>
<feature type="binding site" evidence="11">
    <location>
        <position position="117"/>
    </location>
    <ligand>
        <name>NADPH</name>
        <dbReference type="ChEBI" id="CHEBI:57783"/>
    </ligand>
</feature>
<dbReference type="Pfam" id="PF01210">
    <property type="entry name" value="NAD_Gly3P_dh_N"/>
    <property type="match status" value="2"/>
</dbReference>
<feature type="domain" description="Glycerol-3-phosphate dehydrogenase NAD-dependent N-terminal" evidence="15">
    <location>
        <begin position="41"/>
        <end position="136"/>
    </location>
</feature>
<feature type="binding site" evidence="14">
    <location>
        <begin position="12"/>
        <end position="17"/>
    </location>
    <ligand>
        <name>NAD(+)</name>
        <dbReference type="ChEBI" id="CHEBI:57540"/>
    </ligand>
</feature>
<accession>B1WX42</accession>
<dbReference type="EMBL" id="CP000806">
    <property type="protein sequence ID" value="ACB54108.1"/>
    <property type="molecule type" value="Genomic_DNA"/>
</dbReference>
<feature type="binding site" evidence="11">
    <location>
        <position position="221"/>
    </location>
    <ligand>
        <name>sn-glycerol 3-phosphate</name>
        <dbReference type="ChEBI" id="CHEBI:57597"/>
    </ligand>
</feature>
<dbReference type="PROSITE" id="PS00957">
    <property type="entry name" value="NAD_G3PDH"/>
    <property type="match status" value="1"/>
</dbReference>
<sequence>MSNQTINLTIIGAGLWGQALAKLAKYNTQNNVRIWSRRSSESLESVVQEADVVLSAVSMKGVRPTIEKLTALNIPKETIFITATKGLEPKTTLTPSQIWKESFPHHPVVVLSGPNLSKEIEKGLPAATVVASDNVMAAGKAQQIFSSDIFRVYFNNDPIGTELGGTLKNVMAIASGVCDGLQLGTNAKSALLTRALPEMIRVGSELGASPETFFGLSGLGDLIATCDSPLSRNYRVGYGLSEGKSLEQILEELQSTAEGVNTANVLVELAKKYRIAIPISRQVYRLINGKTTPQEAVKELMARDLKAEFDDLDFA</sequence>
<dbReference type="PANTHER" id="PTHR11728">
    <property type="entry name" value="GLYCEROL-3-PHOSPHATE DEHYDROGENASE"/>
    <property type="match status" value="1"/>
</dbReference>
<dbReference type="GO" id="GO:0046167">
    <property type="term" value="P:glycerol-3-phosphate biosynthetic process"/>
    <property type="evidence" value="ECO:0007669"/>
    <property type="project" value="UniProtKB-UniRule"/>
</dbReference>
<comment type="catalytic activity">
    <reaction evidence="11">
        <text>sn-glycerol 3-phosphate + NAD(+) = dihydroxyacetone phosphate + NADH + H(+)</text>
        <dbReference type="Rhea" id="RHEA:11092"/>
        <dbReference type="ChEBI" id="CHEBI:15378"/>
        <dbReference type="ChEBI" id="CHEBI:57540"/>
        <dbReference type="ChEBI" id="CHEBI:57597"/>
        <dbReference type="ChEBI" id="CHEBI:57642"/>
        <dbReference type="ChEBI" id="CHEBI:57945"/>
        <dbReference type="EC" id="1.1.1.94"/>
    </reaction>
</comment>
<evidence type="ECO:0000256" key="14">
    <source>
        <dbReference type="PIRSR" id="PIRSR000114-3"/>
    </source>
</evidence>
<feature type="binding site" evidence="14">
    <location>
        <position position="232"/>
    </location>
    <ligand>
        <name>NAD(+)</name>
        <dbReference type="ChEBI" id="CHEBI:57540"/>
    </ligand>
</feature>
<dbReference type="InterPro" id="IPR006168">
    <property type="entry name" value="G3P_DH_NAD-dep"/>
</dbReference>